<sequence>MLNDKQNSGGRKKIIFWINFSKCFKKIGFAKNTKMNYWY</sequence>
<proteinExistence type="predicted"/>
<organism evidence="1 2">
    <name type="scientific">Cloacibacterium normanense</name>
    <dbReference type="NCBI Taxonomy" id="237258"/>
    <lineage>
        <taxon>Bacteria</taxon>
        <taxon>Pseudomonadati</taxon>
        <taxon>Bacteroidota</taxon>
        <taxon>Flavobacteriia</taxon>
        <taxon>Flavobacteriales</taxon>
        <taxon>Weeksellaceae</taxon>
    </lineage>
</organism>
<name>A0A1E5UI32_9FLAO</name>
<evidence type="ECO:0000313" key="1">
    <source>
        <dbReference type="EMBL" id="OEL12468.1"/>
    </source>
</evidence>
<dbReference type="EMBL" id="MKGI01000004">
    <property type="protein sequence ID" value="OEL12468.1"/>
    <property type="molecule type" value="Genomic_DNA"/>
</dbReference>
<accession>A0A1E5UI32</accession>
<dbReference type="Proteomes" id="UP000095601">
    <property type="component" value="Unassembled WGS sequence"/>
</dbReference>
<reference evidence="1 2" key="1">
    <citation type="submission" date="2016-09" db="EMBL/GenBank/DDBJ databases">
        <authorList>
            <person name="Capua I."/>
            <person name="De Benedictis P."/>
            <person name="Joannis T."/>
            <person name="Lombin L.H."/>
            <person name="Cattoli G."/>
        </authorList>
    </citation>
    <scope>NUCLEOTIDE SEQUENCE [LARGE SCALE GENOMIC DNA]</scope>
    <source>
        <strain evidence="1 2">NRS-1</strain>
    </source>
</reference>
<protein>
    <submittedName>
        <fullName evidence="1">Uncharacterized protein</fullName>
    </submittedName>
</protein>
<gene>
    <name evidence="1" type="ORF">BHF72_1013</name>
</gene>
<evidence type="ECO:0000313" key="2">
    <source>
        <dbReference type="Proteomes" id="UP000095601"/>
    </source>
</evidence>
<dbReference type="AlphaFoldDB" id="A0A1E5UI32"/>
<comment type="caution">
    <text evidence="1">The sequence shown here is derived from an EMBL/GenBank/DDBJ whole genome shotgun (WGS) entry which is preliminary data.</text>
</comment>
<keyword evidence="2" id="KW-1185">Reference proteome</keyword>